<evidence type="ECO:0000313" key="2">
    <source>
        <dbReference type="Proteomes" id="UP000199306"/>
    </source>
</evidence>
<proteinExistence type="predicted"/>
<dbReference type="Pfam" id="PF20391">
    <property type="entry name" value="DUF6686"/>
    <property type="match status" value="1"/>
</dbReference>
<dbReference type="RefSeq" id="WP_092010880.1">
    <property type="nucleotide sequence ID" value="NZ_FOXH01000001.1"/>
</dbReference>
<organism evidence="1 2">
    <name type="scientific">Pseudarcicella hirudinis</name>
    <dbReference type="NCBI Taxonomy" id="1079859"/>
    <lineage>
        <taxon>Bacteria</taxon>
        <taxon>Pseudomonadati</taxon>
        <taxon>Bacteroidota</taxon>
        <taxon>Cytophagia</taxon>
        <taxon>Cytophagales</taxon>
        <taxon>Flectobacillaceae</taxon>
        <taxon>Pseudarcicella</taxon>
    </lineage>
</organism>
<sequence>MKRDTVFHKILVQTEFSCISQCNCCTEIQIQYKNILLALDWKSLVTFIKRLDDAPESSNYYIIETSSQRDKNPSHSDFAATGMFLTVEEAKEFRHLLHLACERVDLEMIFRNTIHAN</sequence>
<name>A0A1I5MEC6_9BACT</name>
<protein>
    <submittedName>
        <fullName evidence="1">Uncharacterized protein</fullName>
    </submittedName>
</protein>
<evidence type="ECO:0000313" key="1">
    <source>
        <dbReference type="EMBL" id="SFP07291.1"/>
    </source>
</evidence>
<keyword evidence="2" id="KW-1185">Reference proteome</keyword>
<dbReference type="InterPro" id="IPR046508">
    <property type="entry name" value="DUF6686"/>
</dbReference>
<dbReference type="AlphaFoldDB" id="A0A1I5MEC6"/>
<dbReference type="Proteomes" id="UP000199306">
    <property type="component" value="Unassembled WGS sequence"/>
</dbReference>
<gene>
    <name evidence="1" type="ORF">SAMN04515674_101242</name>
</gene>
<dbReference type="EMBL" id="FOXH01000001">
    <property type="protein sequence ID" value="SFP07291.1"/>
    <property type="molecule type" value="Genomic_DNA"/>
</dbReference>
<reference evidence="1 2" key="1">
    <citation type="submission" date="2016-10" db="EMBL/GenBank/DDBJ databases">
        <authorList>
            <person name="de Groot N.N."/>
        </authorList>
    </citation>
    <scope>NUCLEOTIDE SEQUENCE [LARGE SCALE GENOMIC DNA]</scope>
    <source>
        <strain evidence="2">E92,LMG 26720,CCM 7988</strain>
    </source>
</reference>
<dbReference type="OrthoDB" id="964030at2"/>
<dbReference type="STRING" id="1079859.SAMN04515674_101242"/>
<accession>A0A1I5MEC6</accession>